<dbReference type="GO" id="GO:0008137">
    <property type="term" value="F:NADH dehydrogenase (ubiquinone) activity"/>
    <property type="evidence" value="ECO:0007669"/>
    <property type="project" value="UniProtKB-UniRule"/>
</dbReference>
<feature type="transmembrane region" description="Helical" evidence="9">
    <location>
        <begin position="46"/>
        <end position="69"/>
    </location>
</feature>
<comment type="similarity">
    <text evidence="2 9">Belongs to the complex I subunit 3 family.</text>
</comment>
<dbReference type="Gene3D" id="1.20.58.1610">
    <property type="entry name" value="NADH:ubiquinone/plastoquinone oxidoreductase, chain 3"/>
    <property type="match status" value="1"/>
</dbReference>
<sequence length="105" mass="12400">MCVILVTVINILFFVSSNKQDWDGLNSSSFECGYSSYFFSHFSFSVHYFLVALIFLFLDLELCFLMPFFNDSIPNFVLEDLMYMFVLILLMGLVIEWKESKLEWV</sequence>
<keyword evidence="9" id="KW-0249">Electron transport</keyword>
<evidence type="ECO:0000256" key="7">
    <source>
        <dbReference type="ARBA" id="ARBA00023136"/>
    </source>
</evidence>
<gene>
    <name evidence="11" type="primary">nad3</name>
</gene>
<dbReference type="GO" id="GO:0031966">
    <property type="term" value="C:mitochondrial membrane"/>
    <property type="evidence" value="ECO:0007669"/>
    <property type="project" value="UniProtKB-SubCell"/>
</dbReference>
<comment type="catalytic activity">
    <reaction evidence="8 9">
        <text>a ubiquinone + NADH + 5 H(+)(in) = a ubiquinol + NAD(+) + 4 H(+)(out)</text>
        <dbReference type="Rhea" id="RHEA:29091"/>
        <dbReference type="Rhea" id="RHEA-COMP:9565"/>
        <dbReference type="Rhea" id="RHEA-COMP:9566"/>
        <dbReference type="ChEBI" id="CHEBI:15378"/>
        <dbReference type="ChEBI" id="CHEBI:16389"/>
        <dbReference type="ChEBI" id="CHEBI:17976"/>
        <dbReference type="ChEBI" id="CHEBI:57540"/>
        <dbReference type="ChEBI" id="CHEBI:57945"/>
        <dbReference type="EC" id="7.1.1.2"/>
    </reaction>
</comment>
<dbReference type="EMBL" id="KX027361">
    <property type="protein sequence ID" value="AQQ72851.1"/>
    <property type="molecule type" value="Genomic_DNA"/>
</dbReference>
<dbReference type="EC" id="7.1.1.2" evidence="9"/>
<dbReference type="PANTHER" id="PTHR11058:SF9">
    <property type="entry name" value="NADH-UBIQUINONE OXIDOREDUCTASE CHAIN 3"/>
    <property type="match status" value="1"/>
</dbReference>
<keyword evidence="9" id="KW-0830">Ubiquinone</keyword>
<evidence type="ECO:0000256" key="9">
    <source>
        <dbReference type="RuleBase" id="RU003640"/>
    </source>
</evidence>
<reference evidence="11" key="2">
    <citation type="journal article" date="2017" name="Mol. Phylogenet. Evol.">
        <title>The phylogenetic position of eriophyoid mites (superfamily Eriophyoidea) in Acariformes inferred from the sequences of mitochondrial genomes and nuclear small subunit (18S) rRNA gene.</title>
        <authorList>
            <person name="Xue X.F."/>
            <person name="Dong Y."/>
            <person name="Deng W."/>
            <person name="Hong X.Y."/>
            <person name="Shao R."/>
        </authorList>
    </citation>
    <scope>NUCLEOTIDE SEQUENCE</scope>
</reference>
<feature type="signal peptide" evidence="10">
    <location>
        <begin position="1"/>
        <end position="17"/>
    </location>
</feature>
<evidence type="ECO:0000256" key="3">
    <source>
        <dbReference type="ARBA" id="ARBA00021007"/>
    </source>
</evidence>
<keyword evidence="9" id="KW-0520">NAD</keyword>
<evidence type="ECO:0000256" key="10">
    <source>
        <dbReference type="SAM" id="SignalP"/>
    </source>
</evidence>
<feature type="transmembrane region" description="Helical" evidence="9">
    <location>
        <begin position="81"/>
        <end position="97"/>
    </location>
</feature>
<evidence type="ECO:0000313" key="11">
    <source>
        <dbReference type="EMBL" id="AQQ72851.1"/>
    </source>
</evidence>
<keyword evidence="9" id="KW-0679">Respiratory chain</keyword>
<keyword evidence="6 9" id="KW-1133">Transmembrane helix</keyword>
<comment type="function">
    <text evidence="9">Core subunit of the mitochondrial membrane respiratory chain NADH dehydrogenase (Complex I) which catalyzes electron transfer from NADH through the respiratory chain, using ubiquinone as an electron acceptor. Essential for the catalytic activity of complex I.</text>
</comment>
<protein>
    <recommendedName>
        <fullName evidence="3 9">NADH-ubiquinone oxidoreductase chain 3</fullName>
        <ecNumber evidence="9">7.1.1.2</ecNumber>
    </recommendedName>
</protein>
<geneLocation type="mitochondrion" evidence="11"/>
<reference evidence="11" key="1">
    <citation type="submission" date="2016-04" db="EMBL/GenBank/DDBJ databases">
        <authorList>
            <person name="Evans L.H."/>
            <person name="Alamgir A."/>
            <person name="Owens N."/>
            <person name="Weber N.D."/>
            <person name="Virtaneva K."/>
            <person name="Barbian K."/>
            <person name="Babar A."/>
            <person name="Rosenke K."/>
        </authorList>
    </citation>
    <scope>NUCLEOTIDE SEQUENCE</scope>
</reference>
<keyword evidence="10" id="KW-0732">Signal</keyword>
<dbReference type="InterPro" id="IPR038430">
    <property type="entry name" value="NDAH_ubi_oxred_su3_sf"/>
</dbReference>
<dbReference type="AlphaFoldDB" id="A0A1S5XVX4"/>
<evidence type="ECO:0000256" key="2">
    <source>
        <dbReference type="ARBA" id="ARBA00008472"/>
    </source>
</evidence>
<evidence type="ECO:0000256" key="8">
    <source>
        <dbReference type="ARBA" id="ARBA00049551"/>
    </source>
</evidence>
<organism evidence="11">
    <name type="scientific">Rhinotergum shaoguanense</name>
    <dbReference type="NCBI Taxonomy" id="1452699"/>
    <lineage>
        <taxon>Eukaryota</taxon>
        <taxon>Metazoa</taxon>
        <taxon>Ecdysozoa</taxon>
        <taxon>Arthropoda</taxon>
        <taxon>Chelicerata</taxon>
        <taxon>Arachnida</taxon>
        <taxon>Acari</taxon>
        <taxon>Acariformes</taxon>
        <taxon>Trombidiformes</taxon>
        <taxon>Prostigmata</taxon>
        <taxon>Eupodina</taxon>
        <taxon>Eriophyoidea</taxon>
        <taxon>Diptilomiopidae</taxon>
        <taxon>Rhinotergum</taxon>
    </lineage>
</organism>
<keyword evidence="5 9" id="KW-0812">Transmembrane</keyword>
<keyword evidence="9 11" id="KW-0496">Mitochondrion</keyword>
<keyword evidence="4 9" id="KW-0813">Transport</keyword>
<dbReference type="Pfam" id="PF00507">
    <property type="entry name" value="Oxidored_q4"/>
    <property type="match status" value="1"/>
</dbReference>
<dbReference type="InterPro" id="IPR000440">
    <property type="entry name" value="NADH_UbQ/plastoQ_OxRdtase_su3"/>
</dbReference>
<evidence type="ECO:0000256" key="1">
    <source>
        <dbReference type="ARBA" id="ARBA00004370"/>
    </source>
</evidence>
<accession>A0A1S5XVX4</accession>
<dbReference type="PANTHER" id="PTHR11058">
    <property type="entry name" value="NADH-UBIQUINONE OXIDOREDUCTASE CHAIN 3"/>
    <property type="match status" value="1"/>
</dbReference>
<proteinExistence type="inferred from homology"/>
<feature type="chain" id="PRO_5012458722" description="NADH-ubiquinone oxidoreductase chain 3" evidence="10">
    <location>
        <begin position="18"/>
        <end position="105"/>
    </location>
</feature>
<evidence type="ECO:0000256" key="5">
    <source>
        <dbReference type="ARBA" id="ARBA00022692"/>
    </source>
</evidence>
<keyword evidence="7 9" id="KW-0472">Membrane</keyword>
<dbReference type="GO" id="GO:0030964">
    <property type="term" value="C:NADH dehydrogenase complex"/>
    <property type="evidence" value="ECO:0007669"/>
    <property type="project" value="TreeGrafter"/>
</dbReference>
<evidence type="ECO:0000256" key="4">
    <source>
        <dbReference type="ARBA" id="ARBA00022448"/>
    </source>
</evidence>
<name>A0A1S5XVX4_9ACAR</name>
<keyword evidence="9" id="KW-1278">Translocase</keyword>
<evidence type="ECO:0000256" key="6">
    <source>
        <dbReference type="ARBA" id="ARBA00022989"/>
    </source>
</evidence>
<comment type="subcellular location">
    <subcellularLocation>
        <location evidence="1">Membrane</location>
    </subcellularLocation>
    <subcellularLocation>
        <location evidence="9">Mitochondrion membrane</location>
        <topology evidence="9">Multi-pass membrane protein</topology>
    </subcellularLocation>
</comment>